<dbReference type="Gene3D" id="3.40.367.20">
    <property type="match status" value="1"/>
</dbReference>
<sequence length="361" mass="40620">MVFKELGDYSQLLQRQNIQVNSYYLGVDIGGTNTRVVYATENGDYYFIQKFQCTNVSTLVATLSIIFDGMKQKGFPDPTYVVIDLAGPHISTNNYKVTNYEINDSLLDVTKLPWRRDIISVLNDLESGAYGIVPFILADKVDDLFCPLSGEKKQLDKGVFAVLAAGTGLGVGLISYNKNRYEVIPSEFGHISIATVDAATELPLFEKLKPKTLESDPNRNNLNLEYEDIVSGRGIKWLYEVLKKPEEPVLQSHEVATKAIQNLGNQDCGCVKALFNHYKYLFRAAKEVGVGVFSSGVYLMGDNIVKNSAIIEKFRNELVAEYQNHYKKDWLLKMPIYTQKVEINLNLIGCIYYAVKLSQTK</sequence>
<comment type="caution">
    <text evidence="3">The sequence shown here is derived from an EMBL/GenBank/DDBJ whole genome shotgun (WGS) entry which is preliminary data.</text>
</comment>
<reference evidence="3 4" key="1">
    <citation type="submission" date="2015-12" db="EMBL/GenBank/DDBJ databases">
        <title>Dictyostelia acquired genes for synthesis and detection of signals that induce cell-type specialization by lateral gene transfer from prokaryotes.</title>
        <authorList>
            <person name="Gloeckner G."/>
            <person name="Schaap P."/>
        </authorList>
    </citation>
    <scope>NUCLEOTIDE SEQUENCE [LARGE SCALE GENOMIC DNA]</scope>
    <source>
        <strain evidence="3 4">TK</strain>
    </source>
</reference>
<evidence type="ECO:0000313" key="3">
    <source>
        <dbReference type="EMBL" id="KYQ92579.1"/>
    </source>
</evidence>
<dbReference type="GO" id="GO:0005536">
    <property type="term" value="F:D-glucose binding"/>
    <property type="evidence" value="ECO:0007669"/>
    <property type="project" value="InterPro"/>
</dbReference>
<dbReference type="EMBL" id="LODT01000029">
    <property type="protein sequence ID" value="KYQ92579.1"/>
    <property type="molecule type" value="Genomic_DNA"/>
</dbReference>
<gene>
    <name evidence="3" type="ORF">DLAC_06569</name>
</gene>
<evidence type="ECO:0000256" key="1">
    <source>
        <dbReference type="ARBA" id="ARBA00022679"/>
    </source>
</evidence>
<name>A0A151ZF90_TIELA</name>
<evidence type="ECO:0008006" key="5">
    <source>
        <dbReference type="Google" id="ProtNLM"/>
    </source>
</evidence>
<dbReference type="GO" id="GO:0004340">
    <property type="term" value="F:glucokinase activity"/>
    <property type="evidence" value="ECO:0007669"/>
    <property type="project" value="InterPro"/>
</dbReference>
<keyword evidence="4" id="KW-1185">Reference proteome</keyword>
<dbReference type="InterPro" id="IPR003836">
    <property type="entry name" value="Glucokinase"/>
</dbReference>
<evidence type="ECO:0000313" key="4">
    <source>
        <dbReference type="Proteomes" id="UP000076078"/>
    </source>
</evidence>
<dbReference type="AlphaFoldDB" id="A0A151ZF90"/>
<evidence type="ECO:0000256" key="2">
    <source>
        <dbReference type="ARBA" id="ARBA00022777"/>
    </source>
</evidence>
<keyword evidence="1" id="KW-0808">Transferase</keyword>
<organism evidence="3 4">
    <name type="scientific">Tieghemostelium lacteum</name>
    <name type="common">Slime mold</name>
    <name type="synonym">Dictyostelium lacteum</name>
    <dbReference type="NCBI Taxonomy" id="361077"/>
    <lineage>
        <taxon>Eukaryota</taxon>
        <taxon>Amoebozoa</taxon>
        <taxon>Evosea</taxon>
        <taxon>Eumycetozoa</taxon>
        <taxon>Dictyostelia</taxon>
        <taxon>Dictyosteliales</taxon>
        <taxon>Raperosteliaceae</taxon>
        <taxon>Tieghemostelium</taxon>
    </lineage>
</organism>
<dbReference type="Pfam" id="PF02685">
    <property type="entry name" value="Glucokinase"/>
    <property type="match status" value="1"/>
</dbReference>
<proteinExistence type="predicted"/>
<dbReference type="PANTHER" id="PTHR47450:SF1">
    <property type="entry name" value="GLUCOKINASE"/>
    <property type="match status" value="1"/>
</dbReference>
<dbReference type="Proteomes" id="UP000076078">
    <property type="component" value="Unassembled WGS sequence"/>
</dbReference>
<dbReference type="OrthoDB" id="10257118at2759"/>
<dbReference type="SUPFAM" id="SSF53067">
    <property type="entry name" value="Actin-like ATPase domain"/>
    <property type="match status" value="1"/>
</dbReference>
<dbReference type="InterPro" id="IPR043129">
    <property type="entry name" value="ATPase_NBD"/>
</dbReference>
<protein>
    <recommendedName>
        <fullName evidence="5">Glucokinase</fullName>
    </recommendedName>
</protein>
<dbReference type="Gene3D" id="3.30.420.40">
    <property type="match status" value="1"/>
</dbReference>
<dbReference type="GO" id="GO:0006096">
    <property type="term" value="P:glycolytic process"/>
    <property type="evidence" value="ECO:0007669"/>
    <property type="project" value="InterPro"/>
</dbReference>
<dbReference type="CDD" id="cd24008">
    <property type="entry name" value="ASKHA_NBD_GLK"/>
    <property type="match status" value="1"/>
</dbReference>
<keyword evidence="2" id="KW-0418">Kinase</keyword>
<dbReference type="GO" id="GO:0005524">
    <property type="term" value="F:ATP binding"/>
    <property type="evidence" value="ECO:0007669"/>
    <property type="project" value="InterPro"/>
</dbReference>
<dbReference type="PANTHER" id="PTHR47450">
    <property type="entry name" value="GLUCOKINASE"/>
    <property type="match status" value="1"/>
</dbReference>
<dbReference type="InParanoid" id="A0A151ZF90"/>
<dbReference type="FunCoup" id="A0A151ZF90">
    <property type="interactions" value="145"/>
</dbReference>
<accession>A0A151ZF90</accession>
<dbReference type="OMA" id="GHISICS"/>